<evidence type="ECO:0000256" key="1">
    <source>
        <dbReference type="ARBA" id="ARBA00004651"/>
    </source>
</evidence>
<dbReference type="RefSeq" id="WP_125164510.1">
    <property type="nucleotide sequence ID" value="NZ_CP034234.1"/>
</dbReference>
<dbReference type="GO" id="GO:0008982">
    <property type="term" value="F:protein-N(PI)-phosphohistidine-sugar phosphotransferase activity"/>
    <property type="evidence" value="ECO:0007669"/>
    <property type="project" value="InterPro"/>
</dbReference>
<dbReference type="InterPro" id="IPR004501">
    <property type="entry name" value="PTS_EIIC_3"/>
</dbReference>
<feature type="transmembrane region" description="Helical" evidence="8">
    <location>
        <begin position="152"/>
        <end position="174"/>
    </location>
</feature>
<feature type="transmembrane region" description="Helical" evidence="8">
    <location>
        <begin position="186"/>
        <end position="209"/>
    </location>
</feature>
<evidence type="ECO:0000313" key="11">
    <source>
        <dbReference type="Proteomes" id="UP000278804"/>
    </source>
</evidence>
<feature type="transmembrane region" description="Helical" evidence="8">
    <location>
        <begin position="26"/>
        <end position="43"/>
    </location>
</feature>
<feature type="transmembrane region" description="Helical" evidence="8">
    <location>
        <begin position="112"/>
        <end position="131"/>
    </location>
</feature>
<dbReference type="PROSITE" id="PS51105">
    <property type="entry name" value="PTS_EIIC_TYPE_3"/>
    <property type="match status" value="1"/>
</dbReference>
<keyword evidence="5 8" id="KW-0812">Transmembrane</keyword>
<dbReference type="KEGG" id="eri:EEI45_05880"/>
<evidence type="ECO:0000256" key="6">
    <source>
        <dbReference type="ARBA" id="ARBA00022989"/>
    </source>
</evidence>
<name>A0A3Q8S2V9_9FIRM</name>
<proteinExistence type="predicted"/>
<evidence type="ECO:0000256" key="4">
    <source>
        <dbReference type="ARBA" id="ARBA00022597"/>
    </source>
</evidence>
<evidence type="ECO:0000256" key="8">
    <source>
        <dbReference type="SAM" id="Phobius"/>
    </source>
</evidence>
<evidence type="ECO:0000313" key="10">
    <source>
        <dbReference type="EMBL" id="AZK44335.1"/>
    </source>
</evidence>
<dbReference type="PANTHER" id="PTHR33989:SF4">
    <property type="entry name" value="PTS SYSTEM N,N'-DIACETYLCHITOBIOSE-SPECIFIC EIIC COMPONENT"/>
    <property type="match status" value="1"/>
</dbReference>
<evidence type="ECO:0000256" key="2">
    <source>
        <dbReference type="ARBA" id="ARBA00022448"/>
    </source>
</evidence>
<comment type="subcellular location">
    <subcellularLocation>
        <location evidence="1">Cell membrane</location>
        <topology evidence="1">Multi-pass membrane protein</topology>
    </subcellularLocation>
</comment>
<evidence type="ECO:0000256" key="3">
    <source>
        <dbReference type="ARBA" id="ARBA00022475"/>
    </source>
</evidence>
<sequence length="390" mass="43785">MFLEKFVTLVQGSRSLNAVKNAINKMAYINIILGVCIFIFYQFDQIGGITDSIRTQAVLFYQLYCIMLAVSLAYLIASETLNADIDVSFRMSAVFLSLLPGIVLVPKGYVTAFPIVTMIVVVAISYFINRLDQFKVKGKHVPQAVTDYYNRLWPTFVLMLCLFIFIFVFNHFFLGLANVIISITNVLSGFIVMLSLIMIICMFWILGIHGVGVIGTLMRPFWFHMMLVNGFMIFSGDLPVYIGTEAFLGWCVWIGGSGCTLGLTVNLIFAKSRHLKQLGSDSVVSNIFNINENIIFGTPIVENQYFRIPFFVAPIITGSVAYWSMKLGFVAIPSIVAPWVIPMPLGLFISTLGDVRSLVLSLLLIVITTAVYFPFFRKYDQSLVKQEQDN</sequence>
<dbReference type="EMBL" id="CP034234">
    <property type="protein sequence ID" value="AZK44335.1"/>
    <property type="molecule type" value="Genomic_DNA"/>
</dbReference>
<feature type="transmembrane region" description="Helical" evidence="8">
    <location>
        <begin position="89"/>
        <end position="106"/>
    </location>
</feature>
<feature type="transmembrane region" description="Helical" evidence="8">
    <location>
        <begin position="58"/>
        <end position="77"/>
    </location>
</feature>
<keyword evidence="2" id="KW-0813">Transport</keyword>
<feature type="transmembrane region" description="Helical" evidence="8">
    <location>
        <begin position="327"/>
        <end position="349"/>
    </location>
</feature>
<keyword evidence="3" id="KW-1003">Cell membrane</keyword>
<dbReference type="GO" id="GO:1902815">
    <property type="term" value="P:N,N'-diacetylchitobiose import"/>
    <property type="evidence" value="ECO:0007669"/>
    <property type="project" value="TreeGrafter"/>
</dbReference>
<dbReference type="GO" id="GO:0005886">
    <property type="term" value="C:plasma membrane"/>
    <property type="evidence" value="ECO:0007669"/>
    <property type="project" value="UniProtKB-SubCell"/>
</dbReference>
<keyword evidence="6 8" id="KW-1133">Transmembrane helix</keyword>
<dbReference type="Proteomes" id="UP000278804">
    <property type="component" value="Chromosome"/>
</dbReference>
<keyword evidence="4 10" id="KW-0762">Sugar transport</keyword>
<feature type="transmembrane region" description="Helical" evidence="8">
    <location>
        <begin position="221"/>
        <end position="241"/>
    </location>
</feature>
<dbReference type="InterPro" id="IPR051088">
    <property type="entry name" value="PTS_Sugar-EIIC/EIIB"/>
</dbReference>
<reference evidence="10 11" key="1">
    <citation type="journal article" date="2020" name="Int. J. Syst. Evol. Microbiol.">
        <title>Description of Erysipelothrix piscisicarius sp. nov., an emergent fish pathogen, and assessment of virulence using a tiger barb (Puntigrus tetrazona) infection model.</title>
        <authorList>
            <person name="Pomaranski E.K."/>
            <person name="Griffin M.J."/>
            <person name="Camus A.C."/>
            <person name="Armwood A.R."/>
            <person name="Shelley J."/>
            <person name="Waldbieser G.C."/>
            <person name="LaFrentz B.R."/>
            <person name="Garcia J.C."/>
            <person name="Yanong R."/>
            <person name="Soto E."/>
        </authorList>
    </citation>
    <scope>NUCLEOTIDE SEQUENCE [LARGE SCALE GENOMIC DNA]</scope>
    <source>
        <strain evidence="10 11">15TAL0474</strain>
    </source>
</reference>
<gene>
    <name evidence="10" type="ORF">EEI45_05880</name>
</gene>
<keyword evidence="7 8" id="KW-0472">Membrane</keyword>
<feature type="domain" description="PTS EIIC type-3" evidence="9">
    <location>
        <begin position="1"/>
        <end position="375"/>
    </location>
</feature>
<dbReference type="PANTHER" id="PTHR33989">
    <property type="match status" value="1"/>
</dbReference>
<evidence type="ECO:0000259" key="9">
    <source>
        <dbReference type="PROSITE" id="PS51105"/>
    </source>
</evidence>
<accession>A0A3Q8S2V9</accession>
<feature type="transmembrane region" description="Helical" evidence="8">
    <location>
        <begin position="247"/>
        <end position="269"/>
    </location>
</feature>
<organism evidence="10 11">
    <name type="scientific">Erysipelothrix piscisicarius</name>
    <dbReference type="NCBI Taxonomy" id="2485784"/>
    <lineage>
        <taxon>Bacteria</taxon>
        <taxon>Bacillati</taxon>
        <taxon>Bacillota</taxon>
        <taxon>Erysipelotrichia</taxon>
        <taxon>Erysipelotrichales</taxon>
        <taxon>Erysipelotrichaceae</taxon>
        <taxon>Erysipelothrix</taxon>
    </lineage>
</organism>
<dbReference type="Pfam" id="PF02378">
    <property type="entry name" value="PTS_EIIC"/>
    <property type="match status" value="1"/>
</dbReference>
<evidence type="ECO:0000256" key="5">
    <source>
        <dbReference type="ARBA" id="ARBA00022692"/>
    </source>
</evidence>
<keyword evidence="11" id="KW-1185">Reference proteome</keyword>
<protein>
    <submittedName>
        <fullName evidence="10">PTS sugar transporter subunit IIC</fullName>
    </submittedName>
</protein>
<dbReference type="GO" id="GO:0009401">
    <property type="term" value="P:phosphoenolpyruvate-dependent sugar phosphotransferase system"/>
    <property type="evidence" value="ECO:0007669"/>
    <property type="project" value="InterPro"/>
</dbReference>
<evidence type="ECO:0000256" key="7">
    <source>
        <dbReference type="ARBA" id="ARBA00023136"/>
    </source>
</evidence>
<feature type="transmembrane region" description="Helical" evidence="8">
    <location>
        <begin position="355"/>
        <end position="376"/>
    </location>
</feature>
<dbReference type="AlphaFoldDB" id="A0A3Q8S2V9"/>
<dbReference type="InterPro" id="IPR003352">
    <property type="entry name" value="PTS_EIIC"/>
</dbReference>